<keyword evidence="3 8" id="KW-0812">Transmembrane</keyword>
<dbReference type="InterPro" id="IPR010827">
    <property type="entry name" value="BamA/TamA_POTRA"/>
</dbReference>
<dbReference type="Pfam" id="PF01103">
    <property type="entry name" value="Omp85"/>
    <property type="match status" value="1"/>
</dbReference>
<feature type="domain" description="POTRA" evidence="10">
    <location>
        <begin position="393"/>
        <end position="466"/>
    </location>
</feature>
<dbReference type="InterPro" id="IPR039910">
    <property type="entry name" value="D15-like"/>
</dbReference>
<evidence type="ECO:0000256" key="1">
    <source>
        <dbReference type="ARBA" id="ARBA00004370"/>
    </source>
</evidence>
<dbReference type="OrthoDB" id="9803054at2"/>
<evidence type="ECO:0000313" key="11">
    <source>
        <dbReference type="EMBL" id="RAK52941.1"/>
    </source>
</evidence>
<keyword evidence="4 8" id="KW-0732">Signal</keyword>
<dbReference type="InterPro" id="IPR000184">
    <property type="entry name" value="Bac_surfAg_D15"/>
</dbReference>
<dbReference type="PANTHER" id="PTHR12815:SF23">
    <property type="entry name" value="OUTER MEMBRANE PROTEIN ASSEMBLY FACTOR BAMA"/>
    <property type="match status" value="1"/>
</dbReference>
<dbReference type="Gene3D" id="2.40.160.50">
    <property type="entry name" value="membrane protein fhac: a member of the omp85/tpsb transporter family"/>
    <property type="match status" value="1"/>
</dbReference>
<keyword evidence="5 8" id="KW-0677">Repeat</keyword>
<comment type="subunit">
    <text evidence="8">Part of the Bam complex.</text>
</comment>
<keyword evidence="2 8" id="KW-1134">Transmembrane beta strand</keyword>
<dbReference type="PIRSF" id="PIRSF006076">
    <property type="entry name" value="OM_assembly_OMP85"/>
    <property type="match status" value="1"/>
</dbReference>
<dbReference type="PANTHER" id="PTHR12815">
    <property type="entry name" value="SORTING AND ASSEMBLY MACHINERY SAMM50 PROTEIN FAMILY MEMBER"/>
    <property type="match status" value="1"/>
</dbReference>
<dbReference type="HAMAP" id="MF_01430">
    <property type="entry name" value="OM_assembly_BamA"/>
    <property type="match status" value="1"/>
</dbReference>
<protein>
    <recommendedName>
        <fullName evidence="8 9">Outer membrane protein assembly factor BamA</fullName>
    </recommendedName>
</protein>
<evidence type="ECO:0000256" key="6">
    <source>
        <dbReference type="ARBA" id="ARBA00023136"/>
    </source>
</evidence>
<comment type="similarity">
    <text evidence="8">Belongs to the BamA family.</text>
</comment>
<evidence type="ECO:0000256" key="7">
    <source>
        <dbReference type="ARBA" id="ARBA00023237"/>
    </source>
</evidence>
<feature type="domain" description="POTRA" evidence="10">
    <location>
        <begin position="140"/>
        <end position="217"/>
    </location>
</feature>
<evidence type="ECO:0000256" key="5">
    <source>
        <dbReference type="ARBA" id="ARBA00022737"/>
    </source>
</evidence>
<feature type="domain" description="POTRA" evidence="10">
    <location>
        <begin position="311"/>
        <end position="390"/>
    </location>
</feature>
<evidence type="ECO:0000259" key="10">
    <source>
        <dbReference type="PROSITE" id="PS51779"/>
    </source>
</evidence>
<name>A0A328AE82_9CAUL</name>
<dbReference type="GO" id="GO:0009279">
    <property type="term" value="C:cell outer membrane"/>
    <property type="evidence" value="ECO:0007669"/>
    <property type="project" value="UniProtKB-SubCell"/>
</dbReference>
<evidence type="ECO:0000256" key="4">
    <source>
        <dbReference type="ARBA" id="ARBA00022729"/>
    </source>
</evidence>
<proteinExistence type="inferred from homology"/>
<dbReference type="GO" id="GO:0043165">
    <property type="term" value="P:Gram-negative-bacterium-type cell outer membrane assembly"/>
    <property type="evidence" value="ECO:0007669"/>
    <property type="project" value="UniProtKB-UniRule"/>
</dbReference>
<dbReference type="InterPro" id="IPR034746">
    <property type="entry name" value="POTRA"/>
</dbReference>
<evidence type="ECO:0000256" key="8">
    <source>
        <dbReference type="HAMAP-Rule" id="MF_01430"/>
    </source>
</evidence>
<keyword evidence="6 8" id="KW-0472">Membrane</keyword>
<reference evidence="12" key="1">
    <citation type="submission" date="2018-05" db="EMBL/GenBank/DDBJ databases">
        <authorList>
            <person name="Li X."/>
        </authorList>
    </citation>
    <scope>NUCLEOTIDE SEQUENCE [LARGE SCALE GENOMIC DNA]</scope>
    <source>
        <strain evidence="12">YIM 73061</strain>
    </source>
</reference>
<keyword evidence="12" id="KW-1185">Reference proteome</keyword>
<dbReference type="NCBIfam" id="TIGR03303">
    <property type="entry name" value="OM_YaeT"/>
    <property type="match status" value="1"/>
</dbReference>
<keyword evidence="7 8" id="KW-0998">Cell outer membrane</keyword>
<evidence type="ECO:0000313" key="12">
    <source>
        <dbReference type="Proteomes" id="UP000249725"/>
    </source>
</evidence>
<dbReference type="Pfam" id="PF07244">
    <property type="entry name" value="POTRA"/>
    <property type="match status" value="5"/>
</dbReference>
<dbReference type="AlphaFoldDB" id="A0A328AE82"/>
<feature type="signal peptide" evidence="8">
    <location>
        <begin position="1"/>
        <end position="29"/>
    </location>
</feature>
<comment type="caution">
    <text evidence="11">The sequence shown here is derived from an EMBL/GenBank/DDBJ whole genome shotgun (WGS) entry which is preliminary data.</text>
</comment>
<dbReference type="InterPro" id="IPR023707">
    <property type="entry name" value="OM_assembly_BamA"/>
</dbReference>
<accession>A0A328AE82</accession>
<comment type="function">
    <text evidence="8">Part of the outer membrane protein assembly complex, which is involved in assembly and insertion of beta-barrel proteins into the outer membrane.</text>
</comment>
<sequence precursor="true">MADSMHRPRARSAALASGLALLLGSTALATPGFALAQAQAPVAPAQAQAPAAPAQAAPAAPSTPPAAAVTSGVVQRILVRGNERIEQSTVASYLPIQPGDTVDPARIDLALKTLFRTDLFSDVRIEFQGGDLIVSVVENPIINRVIFEGNKALKEDKLRDEVTVRPRGIFTRARAQSDVARIIELYRRSGRISASVTPQIVELPQRRVDLIFKIDEGPKSGILRVNFLGNRAFSDNDLRDVVVTEQSRWYKFFSSNANYDPDRLEYDREQLRKHYRNRGFYDFRVASAVAELAPDKNGFAVTYTVDEGQEYKFGKVEVQTELERLNKDVLKALIPIRTGQTYQDEVIEQSTDALTFAAGAAGFAFVDVTPRYTPNRENGTIDVTFEVKEGPRVYVDRIDIVGNTQTLDYVIRRELSLSEGDAYNRALVDRSENQVKALGFFKDVEITETPGTAPDRTGLQVKIEEQPTGELSFSAGYSSVDQLVIDLGIAQRNFRGRGQNVRARVSLGSLRQQVDLSFTEPRFLGRDMAAGVDVYYYKLDMTRFQSYRTESVGTSARVAFPLSLNSRGSLQYTLRQDDVEVPGTYCSGLSGAVSAVLCGQQGKYLTSLVGYGYRVDRRNDPINPTRGFYAGFNQDFAGVGGDVQYVKTEGDAGWYWGFTRELVLQIQGSAGYVTGWGGDRVRVNDRFFKGGNSFRGFETAGIGPRDLTFGDQSGSLGGKAYAIGTVELALPTFLPEQYGIKAALFSDFGTLGMVDDIDKLQARYKDNNNPSLGLITDASGQPVLFPNPNIRDDLSLRASAGISIFWRSPMGPIRFDFSQILAKEDYDKTETFRFTSGTRF</sequence>
<evidence type="ECO:0000256" key="3">
    <source>
        <dbReference type="ARBA" id="ARBA00022692"/>
    </source>
</evidence>
<evidence type="ECO:0000256" key="9">
    <source>
        <dbReference type="NCBIfam" id="TIGR03303"/>
    </source>
</evidence>
<dbReference type="RefSeq" id="WP_111515226.1">
    <property type="nucleotide sequence ID" value="NZ_QFYR01000002.1"/>
</dbReference>
<dbReference type="GO" id="GO:0051205">
    <property type="term" value="P:protein insertion into membrane"/>
    <property type="evidence" value="ECO:0007669"/>
    <property type="project" value="UniProtKB-UniRule"/>
</dbReference>
<organism evidence="11 12">
    <name type="scientific">Phenylobacterium deserti</name>
    <dbReference type="NCBI Taxonomy" id="1914756"/>
    <lineage>
        <taxon>Bacteria</taxon>
        <taxon>Pseudomonadati</taxon>
        <taxon>Pseudomonadota</taxon>
        <taxon>Alphaproteobacteria</taxon>
        <taxon>Caulobacterales</taxon>
        <taxon>Caulobacteraceae</taxon>
        <taxon>Phenylobacterium</taxon>
    </lineage>
</organism>
<comment type="subcellular location">
    <subcellularLocation>
        <location evidence="8">Cell outer membrane</location>
    </subcellularLocation>
    <subcellularLocation>
        <location evidence="1">Membrane</location>
    </subcellularLocation>
</comment>
<feature type="chain" id="PRO_5016472510" description="Outer membrane protein assembly factor BamA" evidence="8">
    <location>
        <begin position="30"/>
        <end position="840"/>
    </location>
</feature>
<dbReference type="Proteomes" id="UP000249725">
    <property type="component" value="Unassembled WGS sequence"/>
</dbReference>
<gene>
    <name evidence="8 11" type="primary">bamA</name>
    <name evidence="11" type="ORF">DJ018_12255</name>
</gene>
<dbReference type="Gene3D" id="3.10.20.310">
    <property type="entry name" value="membrane protein fhac"/>
    <property type="match status" value="5"/>
</dbReference>
<dbReference type="EMBL" id="QFYR01000002">
    <property type="protein sequence ID" value="RAK52941.1"/>
    <property type="molecule type" value="Genomic_DNA"/>
</dbReference>
<dbReference type="PROSITE" id="PS51779">
    <property type="entry name" value="POTRA"/>
    <property type="match status" value="4"/>
</dbReference>
<feature type="domain" description="POTRA" evidence="10">
    <location>
        <begin position="72"/>
        <end position="139"/>
    </location>
</feature>
<evidence type="ECO:0000256" key="2">
    <source>
        <dbReference type="ARBA" id="ARBA00022452"/>
    </source>
</evidence>